<dbReference type="GO" id="GO:0030395">
    <property type="term" value="F:lactose binding"/>
    <property type="evidence" value="ECO:0007669"/>
    <property type="project" value="TreeGrafter"/>
</dbReference>
<feature type="transmembrane region" description="Helical" evidence="8">
    <location>
        <begin position="136"/>
        <end position="156"/>
    </location>
</feature>
<dbReference type="PATRIC" id="fig|1195236.3.peg.2332"/>
<protein>
    <submittedName>
        <fullName evidence="10">Arabinose efflux permease</fullName>
    </submittedName>
</protein>
<evidence type="ECO:0000256" key="7">
    <source>
        <dbReference type="ARBA" id="ARBA00023136"/>
    </source>
</evidence>
<feature type="transmembrane region" description="Helical" evidence="8">
    <location>
        <begin position="296"/>
        <end position="317"/>
    </location>
</feature>
<dbReference type="AlphaFoldDB" id="S0FS58"/>
<dbReference type="eggNOG" id="COG2211">
    <property type="taxonomic scope" value="Bacteria"/>
</dbReference>
<feature type="transmembrane region" description="Helical" evidence="8">
    <location>
        <begin position="162"/>
        <end position="182"/>
    </location>
</feature>
<evidence type="ECO:0000256" key="6">
    <source>
        <dbReference type="ARBA" id="ARBA00022989"/>
    </source>
</evidence>
<evidence type="ECO:0000256" key="8">
    <source>
        <dbReference type="SAM" id="Phobius"/>
    </source>
</evidence>
<dbReference type="InterPro" id="IPR020846">
    <property type="entry name" value="MFS_dom"/>
</dbReference>
<evidence type="ECO:0000313" key="11">
    <source>
        <dbReference type="Proteomes" id="UP000014155"/>
    </source>
</evidence>
<keyword evidence="2" id="KW-0813">Transport</keyword>
<accession>S0FS58</accession>
<dbReference type="SUPFAM" id="SSF103473">
    <property type="entry name" value="MFS general substrate transporter"/>
    <property type="match status" value="1"/>
</dbReference>
<feature type="transmembrane region" description="Helical" evidence="8">
    <location>
        <begin position="329"/>
        <end position="349"/>
    </location>
</feature>
<dbReference type="InterPro" id="IPR000576">
    <property type="entry name" value="LacY/RafB_perm_fam"/>
</dbReference>
<dbReference type="GO" id="GO:0005886">
    <property type="term" value="C:plasma membrane"/>
    <property type="evidence" value="ECO:0007669"/>
    <property type="project" value="UniProtKB-SubCell"/>
</dbReference>
<dbReference type="EMBL" id="AORV01000031">
    <property type="protein sequence ID" value="EMS72019.1"/>
    <property type="molecule type" value="Genomic_DNA"/>
</dbReference>
<keyword evidence="5 8" id="KW-0812">Transmembrane</keyword>
<keyword evidence="3" id="KW-1003">Cell membrane</keyword>
<feature type="transmembrane region" description="Helical" evidence="8">
    <location>
        <begin position="361"/>
        <end position="383"/>
    </location>
</feature>
<evidence type="ECO:0000313" key="10">
    <source>
        <dbReference type="EMBL" id="EMS72019.1"/>
    </source>
</evidence>
<feature type="transmembrane region" description="Helical" evidence="8">
    <location>
        <begin position="239"/>
        <end position="259"/>
    </location>
</feature>
<evidence type="ECO:0000256" key="4">
    <source>
        <dbReference type="ARBA" id="ARBA00022519"/>
    </source>
</evidence>
<dbReference type="PANTHER" id="PTHR23522">
    <property type="entry name" value="BLL5896 PROTEIN"/>
    <property type="match status" value="1"/>
</dbReference>
<dbReference type="STRING" id="1195236.CTER_2029"/>
<dbReference type="PANTHER" id="PTHR23522:SF10">
    <property type="entry name" value="3-PHENYLPROPIONIC ACID TRANSPORTER-RELATED"/>
    <property type="match status" value="1"/>
</dbReference>
<evidence type="ECO:0000256" key="2">
    <source>
        <dbReference type="ARBA" id="ARBA00022448"/>
    </source>
</evidence>
<dbReference type="PRINTS" id="PR00174">
    <property type="entry name" value="LACYSMPORT"/>
</dbReference>
<feature type="transmembrane region" description="Helical" evidence="8">
    <location>
        <begin position="44"/>
        <end position="64"/>
    </location>
</feature>
<proteinExistence type="predicted"/>
<feature type="domain" description="Major facilitator superfamily (MFS) profile" evidence="9">
    <location>
        <begin position="197"/>
        <end position="394"/>
    </location>
</feature>
<dbReference type="RefSeq" id="WP_004625531.1">
    <property type="nucleotide sequence ID" value="NZ_AORV01000031.1"/>
</dbReference>
<dbReference type="Gene3D" id="1.20.1250.20">
    <property type="entry name" value="MFS general substrate transporter like domains"/>
    <property type="match status" value="2"/>
</dbReference>
<dbReference type="Pfam" id="PF12832">
    <property type="entry name" value="MFS_1_like"/>
    <property type="match status" value="1"/>
</dbReference>
<name>S0FS58_RUMCE</name>
<dbReference type="InterPro" id="IPR024989">
    <property type="entry name" value="MFS_assoc_dom"/>
</dbReference>
<evidence type="ECO:0000259" key="9">
    <source>
        <dbReference type="PROSITE" id="PS50850"/>
    </source>
</evidence>
<dbReference type="PROSITE" id="PS50850">
    <property type="entry name" value="MFS"/>
    <property type="match status" value="1"/>
</dbReference>
<comment type="caution">
    <text evidence="10">The sequence shown here is derived from an EMBL/GenBank/DDBJ whole genome shotgun (WGS) entry which is preliminary data.</text>
</comment>
<dbReference type="GO" id="GO:0015528">
    <property type="term" value="F:lactose:proton symporter activity"/>
    <property type="evidence" value="ECO:0007669"/>
    <property type="project" value="TreeGrafter"/>
</dbReference>
<dbReference type="InterPro" id="IPR036259">
    <property type="entry name" value="MFS_trans_sf"/>
</dbReference>
<sequence>MLAAVKKEKYPYNFILYYAFSFMAPAIFAAFLPVYLSTKGYNQTAIGTLLAVGPVVTVMAQPAWGVASDKSRYKNNVLLLITLGTAFTVLLYNFSAAFPFLVIVTAVFTTFSSGITPVADTIILDHLGKKQRSFGPVRMGGTIGYAVMAIIAGYFAQKNIKFIFILYAVVVGFSLLFTARLPKVKGYYREIKSKVSIIQLFKNRGLVLFLVFNLIISIISCFYSNFFPIYYKQTGADNVLLGWATFIATISEIPFLIFADRILNKIGTRNCLALSAAISAIRWISLYLITNVYINLVLQILHGLNFIVFNYSMVTYINKEAPKEFKTTAQAIYTLSVMGIARIVGGLLGGYLSDCFGIRQIFLLNTMITIAAIILFLGLFYLLPPSKSYKNSSL</sequence>
<dbReference type="Proteomes" id="UP000014155">
    <property type="component" value="Unassembled WGS sequence"/>
</dbReference>
<comment type="subcellular location">
    <subcellularLocation>
        <location evidence="1">Cell inner membrane</location>
        <topology evidence="1">Multi-pass membrane protein</topology>
    </subcellularLocation>
</comment>
<evidence type="ECO:0000256" key="3">
    <source>
        <dbReference type="ARBA" id="ARBA00022475"/>
    </source>
</evidence>
<organism evidence="10 11">
    <name type="scientific">Ruminiclostridium cellobioparum subsp. termitidis CT1112</name>
    <dbReference type="NCBI Taxonomy" id="1195236"/>
    <lineage>
        <taxon>Bacteria</taxon>
        <taxon>Bacillati</taxon>
        <taxon>Bacillota</taxon>
        <taxon>Clostridia</taxon>
        <taxon>Eubacteriales</taxon>
        <taxon>Oscillospiraceae</taxon>
        <taxon>Ruminiclostridium</taxon>
    </lineage>
</organism>
<evidence type="ECO:0000256" key="5">
    <source>
        <dbReference type="ARBA" id="ARBA00022692"/>
    </source>
</evidence>
<keyword evidence="11" id="KW-1185">Reference proteome</keyword>
<gene>
    <name evidence="10" type="ORF">CTER_2029</name>
</gene>
<keyword evidence="4" id="KW-0997">Cell inner membrane</keyword>
<feature type="transmembrane region" description="Helical" evidence="8">
    <location>
        <begin position="271"/>
        <end position="290"/>
    </location>
</feature>
<feature type="transmembrane region" description="Helical" evidence="8">
    <location>
        <begin position="203"/>
        <end position="227"/>
    </location>
</feature>
<feature type="transmembrane region" description="Helical" evidence="8">
    <location>
        <begin position="12"/>
        <end position="32"/>
    </location>
</feature>
<feature type="transmembrane region" description="Helical" evidence="8">
    <location>
        <begin position="76"/>
        <end position="94"/>
    </location>
</feature>
<keyword evidence="7 8" id="KW-0472">Membrane</keyword>
<feature type="transmembrane region" description="Helical" evidence="8">
    <location>
        <begin position="100"/>
        <end position="124"/>
    </location>
</feature>
<evidence type="ECO:0000256" key="1">
    <source>
        <dbReference type="ARBA" id="ARBA00004429"/>
    </source>
</evidence>
<reference evidence="10 11" key="1">
    <citation type="journal article" date="2013" name="Genome Announc.">
        <title>Draft Genome Sequence of the Cellulolytic, Mesophilic, Anaerobic Bacterium Clostridium termitidis Strain CT1112 (DSM 5398).</title>
        <authorList>
            <person name="Lal S."/>
            <person name="Ramachandran U."/>
            <person name="Zhang X."/>
            <person name="Munir R."/>
            <person name="Sparling R."/>
            <person name="Levin D.B."/>
        </authorList>
    </citation>
    <scope>NUCLEOTIDE SEQUENCE [LARGE SCALE GENOMIC DNA]</scope>
    <source>
        <strain evidence="10 11">CT1112</strain>
    </source>
</reference>
<keyword evidence="6 8" id="KW-1133">Transmembrane helix</keyword>